<dbReference type="Gene3D" id="3.30.1330.80">
    <property type="entry name" value="Hypothetical protein, similar to alpha- acetolactate decarboxylase, domain 2"/>
    <property type="match status" value="1"/>
</dbReference>
<dbReference type="GO" id="GO:0003677">
    <property type="term" value="F:DNA binding"/>
    <property type="evidence" value="ECO:0007669"/>
    <property type="project" value="UniProtKB-KW"/>
</dbReference>
<feature type="signal peptide" evidence="1">
    <location>
        <begin position="1"/>
        <end position="19"/>
    </location>
</feature>
<proteinExistence type="predicted"/>
<dbReference type="PROSITE" id="PS51742">
    <property type="entry name" value="PPC"/>
    <property type="match status" value="1"/>
</dbReference>
<dbReference type="InterPro" id="IPR005175">
    <property type="entry name" value="PPC_dom"/>
</dbReference>
<keyword evidence="4" id="KW-1185">Reference proteome</keyword>
<dbReference type="Proteomes" id="UP000609064">
    <property type="component" value="Unassembled WGS sequence"/>
</dbReference>
<evidence type="ECO:0000259" key="2">
    <source>
        <dbReference type="PROSITE" id="PS51742"/>
    </source>
</evidence>
<keyword evidence="1" id="KW-0732">Signal</keyword>
<keyword evidence="3" id="KW-0238">DNA-binding</keyword>
<evidence type="ECO:0000313" key="4">
    <source>
        <dbReference type="Proteomes" id="UP000609064"/>
    </source>
</evidence>
<reference evidence="3" key="1">
    <citation type="journal article" date="2014" name="Int. J. Syst. Evol. Microbiol.">
        <title>Complete genome sequence of Corynebacterium casei LMG S-19264T (=DSM 44701T), isolated from a smear-ripened cheese.</title>
        <authorList>
            <consortium name="US DOE Joint Genome Institute (JGI-PGF)"/>
            <person name="Walter F."/>
            <person name="Albersmeier A."/>
            <person name="Kalinowski J."/>
            <person name="Ruckert C."/>
        </authorList>
    </citation>
    <scope>NUCLEOTIDE SEQUENCE</scope>
    <source>
        <strain evidence="3">CGMCC 1.15958</strain>
    </source>
</reference>
<sequence length="160" mass="18032">MKLFFKVLIISLFAMQTNAQQSSTSVTQSYAFRLRPNQDLKKELQRFIDEKQISAACVLTCVGSLTSVNIRYANQEKYELLKGHFEIVSLVGVLSKNGSHIHISVSDSTGKTIGGHLGDESLIYTTAEIVLGIMPNYDFVREPDPTFGYKELVVRRRKKK</sequence>
<evidence type="ECO:0000313" key="3">
    <source>
        <dbReference type="EMBL" id="GGD62732.1"/>
    </source>
</evidence>
<dbReference type="AlphaFoldDB" id="A0A916YWB1"/>
<gene>
    <name evidence="3" type="ORF">GCM10011514_28540</name>
</gene>
<dbReference type="RefSeq" id="WP_229250686.1">
    <property type="nucleotide sequence ID" value="NZ_BMKK01000005.1"/>
</dbReference>
<name>A0A916YWB1_9BACT</name>
<dbReference type="Pfam" id="PF03479">
    <property type="entry name" value="PCC"/>
    <property type="match status" value="1"/>
</dbReference>
<feature type="domain" description="PPC" evidence="2">
    <location>
        <begin position="23"/>
        <end position="155"/>
    </location>
</feature>
<evidence type="ECO:0000256" key="1">
    <source>
        <dbReference type="SAM" id="SignalP"/>
    </source>
</evidence>
<dbReference type="PANTHER" id="PTHR34988">
    <property type="entry name" value="PROTEIN, PUTATIVE-RELATED"/>
    <property type="match status" value="1"/>
</dbReference>
<organism evidence="3 4">
    <name type="scientific">Emticicia aquatilis</name>
    <dbReference type="NCBI Taxonomy" id="1537369"/>
    <lineage>
        <taxon>Bacteria</taxon>
        <taxon>Pseudomonadati</taxon>
        <taxon>Bacteroidota</taxon>
        <taxon>Cytophagia</taxon>
        <taxon>Cytophagales</taxon>
        <taxon>Leadbetterellaceae</taxon>
        <taxon>Emticicia</taxon>
    </lineage>
</organism>
<feature type="chain" id="PRO_5037801401" evidence="1">
    <location>
        <begin position="20"/>
        <end position="160"/>
    </location>
</feature>
<dbReference type="CDD" id="cd11378">
    <property type="entry name" value="DUF296"/>
    <property type="match status" value="1"/>
</dbReference>
<accession>A0A916YWB1</accession>
<comment type="caution">
    <text evidence="3">The sequence shown here is derived from an EMBL/GenBank/DDBJ whole genome shotgun (WGS) entry which is preliminary data.</text>
</comment>
<dbReference type="PANTHER" id="PTHR34988:SF1">
    <property type="entry name" value="DNA-BINDING PROTEIN"/>
    <property type="match status" value="1"/>
</dbReference>
<dbReference type="EMBL" id="BMKK01000005">
    <property type="protein sequence ID" value="GGD62732.1"/>
    <property type="molecule type" value="Genomic_DNA"/>
</dbReference>
<protein>
    <submittedName>
        <fullName evidence="3">DNA-binding protein</fullName>
    </submittedName>
</protein>
<dbReference type="SUPFAM" id="SSF117856">
    <property type="entry name" value="AF0104/ALDC/Ptd012-like"/>
    <property type="match status" value="1"/>
</dbReference>
<reference evidence="3" key="2">
    <citation type="submission" date="2020-09" db="EMBL/GenBank/DDBJ databases">
        <authorList>
            <person name="Sun Q."/>
            <person name="Zhou Y."/>
        </authorList>
    </citation>
    <scope>NUCLEOTIDE SEQUENCE</scope>
    <source>
        <strain evidence="3">CGMCC 1.15958</strain>
    </source>
</reference>